<dbReference type="EMBL" id="JAJHNU010000003">
    <property type="protein sequence ID" value="MDN4122003.1"/>
    <property type="molecule type" value="Genomic_DNA"/>
</dbReference>
<keyword evidence="2" id="KW-0732">Signal</keyword>
<dbReference type="Proteomes" id="UP001168613">
    <property type="component" value="Unassembled WGS sequence"/>
</dbReference>
<dbReference type="InterPro" id="IPR005064">
    <property type="entry name" value="BUG"/>
</dbReference>
<name>A0ABT8EL31_9BURK</name>
<accession>A0ABT8EL31</accession>
<feature type="chain" id="PRO_5046234187" evidence="2">
    <location>
        <begin position="25"/>
        <end position="322"/>
    </location>
</feature>
<dbReference type="Pfam" id="PF03401">
    <property type="entry name" value="TctC"/>
    <property type="match status" value="1"/>
</dbReference>
<sequence>MMKKQWLIGLGVVAMSLASFGSQASTYPDRPIRLIIPFAAGGPADLVGREYAKLLGDELGQTIVVVNSGGGNGVPALNQLISAPADGYTLLLPASGNITIPSKAMEGKDVLGLLAPVAQITQSPHVLVVSNTLPVRSVPELIEYARQHPGEVNFGSAGVGGIAHLGMEMFKHEAQVDVVHVPYRGTSQVIVDLAAGQIHALFSSMPSLQPVIQDNKVTAVGMTGPSKGSYTSSLPLISEQGLPNLEYTTWYGLFAKAGTPDEIIERLNQATRKVIQNPELDAKFEPQGVEFVSGTPDDLKALVIKDSQKWAELIDEAKIEIM</sequence>
<reference evidence="3" key="1">
    <citation type="submission" date="2021-11" db="EMBL/GenBank/DDBJ databases">
        <title>Draft genome sequence of Alcaligenes endophyticus type strain CCUG 75668T.</title>
        <authorList>
            <person name="Salva-Serra F."/>
            <person name="Duran R.E."/>
            <person name="Seeger M."/>
            <person name="Moore E.R.B."/>
            <person name="Jaen-Luchoro D."/>
        </authorList>
    </citation>
    <scope>NUCLEOTIDE SEQUENCE</scope>
    <source>
        <strain evidence="3">CCUG 75668</strain>
    </source>
</reference>
<dbReference type="Gene3D" id="3.40.190.10">
    <property type="entry name" value="Periplasmic binding protein-like II"/>
    <property type="match status" value="1"/>
</dbReference>
<dbReference type="Gene3D" id="3.40.190.150">
    <property type="entry name" value="Bordetella uptake gene, domain 1"/>
    <property type="match status" value="1"/>
</dbReference>
<evidence type="ECO:0000313" key="4">
    <source>
        <dbReference type="Proteomes" id="UP001168613"/>
    </source>
</evidence>
<proteinExistence type="inferred from homology"/>
<evidence type="ECO:0000256" key="1">
    <source>
        <dbReference type="ARBA" id="ARBA00006987"/>
    </source>
</evidence>
<dbReference type="PANTHER" id="PTHR42928:SF5">
    <property type="entry name" value="BLR1237 PROTEIN"/>
    <property type="match status" value="1"/>
</dbReference>
<gene>
    <name evidence="3" type="ORF">LMS43_11960</name>
</gene>
<evidence type="ECO:0000256" key="2">
    <source>
        <dbReference type="SAM" id="SignalP"/>
    </source>
</evidence>
<dbReference type="PIRSF" id="PIRSF017082">
    <property type="entry name" value="YflP"/>
    <property type="match status" value="1"/>
</dbReference>
<dbReference type="PANTHER" id="PTHR42928">
    <property type="entry name" value="TRICARBOXYLATE-BINDING PROTEIN"/>
    <property type="match status" value="1"/>
</dbReference>
<comment type="caution">
    <text evidence="3">The sequence shown here is derived from an EMBL/GenBank/DDBJ whole genome shotgun (WGS) entry which is preliminary data.</text>
</comment>
<comment type="similarity">
    <text evidence="1">Belongs to the UPF0065 (bug) family.</text>
</comment>
<organism evidence="3 4">
    <name type="scientific">Alcaligenes endophyticus</name>
    <dbReference type="NCBI Taxonomy" id="1929088"/>
    <lineage>
        <taxon>Bacteria</taxon>
        <taxon>Pseudomonadati</taxon>
        <taxon>Pseudomonadota</taxon>
        <taxon>Betaproteobacteria</taxon>
        <taxon>Burkholderiales</taxon>
        <taxon>Alcaligenaceae</taxon>
        <taxon>Alcaligenes</taxon>
    </lineage>
</organism>
<dbReference type="InterPro" id="IPR042100">
    <property type="entry name" value="Bug_dom1"/>
</dbReference>
<dbReference type="RefSeq" id="WP_266122992.1">
    <property type="nucleotide sequence ID" value="NZ_JAJHNU010000003.1"/>
</dbReference>
<dbReference type="SUPFAM" id="SSF53850">
    <property type="entry name" value="Periplasmic binding protein-like II"/>
    <property type="match status" value="1"/>
</dbReference>
<keyword evidence="4" id="KW-1185">Reference proteome</keyword>
<protein>
    <submittedName>
        <fullName evidence="3">Tripartite tricarboxylate transporter substrate binding protein</fullName>
    </submittedName>
</protein>
<evidence type="ECO:0000313" key="3">
    <source>
        <dbReference type="EMBL" id="MDN4122003.1"/>
    </source>
</evidence>
<feature type="signal peptide" evidence="2">
    <location>
        <begin position="1"/>
        <end position="24"/>
    </location>
</feature>